<protein>
    <submittedName>
        <fullName evidence="3">Uncharacterized protein</fullName>
    </submittedName>
</protein>
<keyword evidence="1" id="KW-0175">Coiled coil</keyword>
<dbReference type="AlphaFoldDB" id="A0A1W1D6Y4"/>
<dbReference type="EMBL" id="FPHQ01000089">
    <property type="protein sequence ID" value="SFV76260.1"/>
    <property type="molecule type" value="Genomic_DNA"/>
</dbReference>
<reference evidence="3" key="1">
    <citation type="submission" date="2016-10" db="EMBL/GenBank/DDBJ databases">
        <authorList>
            <person name="de Groot N.N."/>
        </authorList>
    </citation>
    <scope>NUCLEOTIDE SEQUENCE</scope>
</reference>
<evidence type="ECO:0000256" key="2">
    <source>
        <dbReference type="SAM" id="Phobius"/>
    </source>
</evidence>
<name>A0A1W1D6Y4_9ZZZZ</name>
<keyword evidence="2" id="KW-0472">Membrane</keyword>
<keyword evidence="2" id="KW-1133">Transmembrane helix</keyword>
<feature type="coiled-coil region" evidence="1">
    <location>
        <begin position="106"/>
        <end position="154"/>
    </location>
</feature>
<accession>A0A1W1D6Y4</accession>
<sequence>MINPKKLTLKQLLAQLTSRQGLIGGSVLGLIASLVSLYFLVPIFEKSEENAVDIIEVTTTLNDTTSKFEQTSEQLTQTSKDLATSNQKLAELKLVEVELFSANDRISDLKESSQKNETTIINLEEEINNKNSNIESLKDRTRALKNNIASKKAALTKRAEWINDLKKRDDEIVENAMHLVDNFMKISDTNNAFGEVSSASRDELLVDTLTLVNTLDTQRNQRKMFVEDLSQKLQK</sequence>
<proteinExistence type="predicted"/>
<keyword evidence="2" id="KW-0812">Transmembrane</keyword>
<feature type="transmembrane region" description="Helical" evidence="2">
    <location>
        <begin position="21"/>
        <end position="41"/>
    </location>
</feature>
<gene>
    <name evidence="3" type="ORF">MNB_SUP05-10-714</name>
</gene>
<evidence type="ECO:0000313" key="3">
    <source>
        <dbReference type="EMBL" id="SFV76260.1"/>
    </source>
</evidence>
<organism evidence="3">
    <name type="scientific">hydrothermal vent metagenome</name>
    <dbReference type="NCBI Taxonomy" id="652676"/>
    <lineage>
        <taxon>unclassified sequences</taxon>
        <taxon>metagenomes</taxon>
        <taxon>ecological metagenomes</taxon>
    </lineage>
</organism>
<evidence type="ECO:0000256" key="1">
    <source>
        <dbReference type="SAM" id="Coils"/>
    </source>
</evidence>
<dbReference type="Gene3D" id="1.10.287.1490">
    <property type="match status" value="1"/>
</dbReference>